<dbReference type="EMBL" id="BK032785">
    <property type="protein sequence ID" value="DAF60299.1"/>
    <property type="molecule type" value="Genomic_DNA"/>
</dbReference>
<evidence type="ECO:0000313" key="1">
    <source>
        <dbReference type="EMBL" id="DAF60299.1"/>
    </source>
</evidence>
<proteinExistence type="predicted"/>
<reference evidence="1" key="1">
    <citation type="journal article" date="2021" name="Proc. Natl. Acad. Sci. U.S.A.">
        <title>A Catalog of Tens of Thousands of Viruses from Human Metagenomes Reveals Hidden Associations with Chronic Diseases.</title>
        <authorList>
            <person name="Tisza M.J."/>
            <person name="Buck C.B."/>
        </authorList>
    </citation>
    <scope>NUCLEOTIDE SEQUENCE</scope>
    <source>
        <strain evidence="1">CtqK313</strain>
    </source>
</reference>
<protein>
    <submittedName>
        <fullName evidence="1">Uncharacterized protein</fullName>
    </submittedName>
</protein>
<accession>A0A8S5TB86</accession>
<name>A0A8S5TB86_9CAUD</name>
<organism evidence="1">
    <name type="scientific">Siphoviridae sp. ctqK313</name>
    <dbReference type="NCBI Taxonomy" id="2827946"/>
    <lineage>
        <taxon>Viruses</taxon>
        <taxon>Duplodnaviria</taxon>
        <taxon>Heunggongvirae</taxon>
        <taxon>Uroviricota</taxon>
        <taxon>Caudoviricetes</taxon>
    </lineage>
</organism>
<sequence>MRRNKFFIVNFALFQFLFTAREKNNPCNYRNN</sequence>